<gene>
    <name evidence="6" type="primary">hgdC</name>
    <name evidence="6" type="ORF">KL86SPO_31539</name>
</gene>
<organism evidence="6">
    <name type="scientific">uncultured Sporomusa sp</name>
    <dbReference type="NCBI Taxonomy" id="307249"/>
    <lineage>
        <taxon>Bacteria</taxon>
        <taxon>Bacillati</taxon>
        <taxon>Bacillota</taxon>
        <taxon>Negativicutes</taxon>
        <taxon>Selenomonadales</taxon>
        <taxon>Sporomusaceae</taxon>
        <taxon>Sporomusa</taxon>
        <taxon>environmental samples</taxon>
    </lineage>
</organism>
<dbReference type="RefSeq" id="WP_288184403.1">
    <property type="nucleotide sequence ID" value="NZ_LT608335.1"/>
</dbReference>
<dbReference type="EMBL" id="FMJE01000003">
    <property type="protein sequence ID" value="SCM81360.1"/>
    <property type="molecule type" value="Genomic_DNA"/>
</dbReference>
<evidence type="ECO:0000256" key="2">
    <source>
        <dbReference type="ARBA" id="ARBA00022723"/>
    </source>
</evidence>
<reference evidence="6" key="1">
    <citation type="submission" date="2016-08" db="EMBL/GenBank/DDBJ databases">
        <authorList>
            <person name="Seilhamer J.J."/>
        </authorList>
    </citation>
    <scope>NUCLEOTIDE SEQUENCE</scope>
    <source>
        <strain evidence="6">86</strain>
    </source>
</reference>
<keyword evidence="4" id="KW-0411">Iron-sulfur</keyword>
<feature type="domain" description="ATPase BadF/BadG/BcrA/BcrD type" evidence="5">
    <location>
        <begin position="6"/>
        <end position="248"/>
    </location>
</feature>
<dbReference type="SUPFAM" id="SSF53067">
    <property type="entry name" value="Actin-like ATPase domain"/>
    <property type="match status" value="1"/>
</dbReference>
<sequence>MIKASIGIDCGSAACKGVLLREDAILASCVMPTGWSPRDTARAVLAQLLSQTGFVQEDVQIIATGYGRVSIDFAHRTVTEITCHALGADYLLPGVRTVIDIGGQDSKVIAVEAGQVLAFQMNTKCAAGTGRFLEMSANRMGIDLAEFADLLTAGKSCSLSSMCAVFADSEIVSQLAAGKSREEVAGGIVQLVADRTTALAARVDAAPPILLTGGLADMEGLRLALAKQLGHPVAAAGLSRFAGAIGAARTYWRKRVRK</sequence>
<dbReference type="InterPro" id="IPR051805">
    <property type="entry name" value="Dehydratase_Activator_Redct"/>
</dbReference>
<dbReference type="InterPro" id="IPR002731">
    <property type="entry name" value="ATPase_BadF"/>
</dbReference>
<dbReference type="InterPro" id="IPR008275">
    <property type="entry name" value="CoA_E_activase_dom"/>
</dbReference>
<dbReference type="CDD" id="cd24109">
    <property type="entry name" value="ASKHA_NBD_YjiL-like"/>
    <property type="match status" value="1"/>
</dbReference>
<keyword evidence="3" id="KW-0408">Iron</keyword>
<dbReference type="GO" id="GO:0046872">
    <property type="term" value="F:metal ion binding"/>
    <property type="evidence" value="ECO:0007669"/>
    <property type="project" value="UniProtKB-KW"/>
</dbReference>
<keyword evidence="2" id="KW-0479">Metal-binding</keyword>
<evidence type="ECO:0000256" key="4">
    <source>
        <dbReference type="ARBA" id="ARBA00023014"/>
    </source>
</evidence>
<evidence type="ECO:0000259" key="5">
    <source>
        <dbReference type="Pfam" id="PF01869"/>
    </source>
</evidence>
<evidence type="ECO:0000256" key="3">
    <source>
        <dbReference type="ARBA" id="ARBA00023004"/>
    </source>
</evidence>
<evidence type="ECO:0000256" key="1">
    <source>
        <dbReference type="ARBA" id="ARBA00001966"/>
    </source>
</evidence>
<dbReference type="NCBIfam" id="TIGR00241">
    <property type="entry name" value="CoA_E_activ"/>
    <property type="match status" value="1"/>
</dbReference>
<comment type="cofactor">
    <cofactor evidence="1">
        <name>[4Fe-4S] cluster</name>
        <dbReference type="ChEBI" id="CHEBI:49883"/>
    </cofactor>
</comment>
<dbReference type="InterPro" id="IPR043129">
    <property type="entry name" value="ATPase_NBD"/>
</dbReference>
<dbReference type="PANTHER" id="PTHR32329">
    <property type="entry name" value="BIFUNCTIONAL PROTEIN [INCLUDES 2-HYDROXYACYL-COA DEHYDRATASE (N-TER) AND ITS ACTIVATOR DOMAIN (C_TERM)-RELATED"/>
    <property type="match status" value="1"/>
</dbReference>
<dbReference type="AlphaFoldDB" id="A0A212LV62"/>
<accession>A0A212LV62</accession>
<dbReference type="PANTHER" id="PTHR32329:SF2">
    <property type="entry name" value="BIFUNCTIONAL PROTEIN [INCLUDES 2-HYDROXYACYL-COA DEHYDRATASE (N-TER) AND ITS ACTIVATOR DOMAIN (C_TERM)"/>
    <property type="match status" value="1"/>
</dbReference>
<proteinExistence type="predicted"/>
<dbReference type="GO" id="GO:0051536">
    <property type="term" value="F:iron-sulfur cluster binding"/>
    <property type="evidence" value="ECO:0007669"/>
    <property type="project" value="UniProtKB-KW"/>
</dbReference>
<protein>
    <submittedName>
        <fullName evidence="6">ATPase, activator of (R)-hydroxyglutaryl-CoA dehydratase</fullName>
    </submittedName>
</protein>
<name>A0A212LV62_9FIRM</name>
<evidence type="ECO:0000313" key="6">
    <source>
        <dbReference type="EMBL" id="SCM81360.1"/>
    </source>
</evidence>
<dbReference type="Pfam" id="PF01869">
    <property type="entry name" value="BcrAD_BadFG"/>
    <property type="match status" value="1"/>
</dbReference>
<dbReference type="Gene3D" id="3.30.420.40">
    <property type="match status" value="2"/>
</dbReference>